<dbReference type="Proteomes" id="UP000266841">
    <property type="component" value="Unassembled WGS sequence"/>
</dbReference>
<evidence type="ECO:0000313" key="5">
    <source>
        <dbReference type="EMBL" id="EJK47115.1"/>
    </source>
</evidence>
<dbReference type="InterPro" id="IPR019572">
    <property type="entry name" value="UBA_E1_SCCH"/>
</dbReference>
<feature type="domain" description="Ubiquitin-activating enzyme SCCH" evidence="4">
    <location>
        <begin position="8"/>
        <end position="263"/>
    </location>
</feature>
<evidence type="ECO:0000256" key="1">
    <source>
        <dbReference type="ARBA" id="ARBA00004906"/>
    </source>
</evidence>
<dbReference type="eggNOG" id="KOG2012">
    <property type="taxonomic scope" value="Eukaryota"/>
</dbReference>
<dbReference type="GO" id="GO:0008641">
    <property type="term" value="F:ubiquitin-like modifier activating enzyme activity"/>
    <property type="evidence" value="ECO:0007669"/>
    <property type="project" value="InterPro"/>
</dbReference>
<organism evidence="5 6">
    <name type="scientific">Thalassiosira oceanica</name>
    <name type="common">Marine diatom</name>
    <dbReference type="NCBI Taxonomy" id="159749"/>
    <lineage>
        <taxon>Eukaryota</taxon>
        <taxon>Sar</taxon>
        <taxon>Stramenopiles</taxon>
        <taxon>Ochrophyta</taxon>
        <taxon>Bacillariophyta</taxon>
        <taxon>Coscinodiscophyceae</taxon>
        <taxon>Thalassiosirophycidae</taxon>
        <taxon>Thalassiosirales</taxon>
        <taxon>Thalassiosiraceae</taxon>
        <taxon>Thalassiosira</taxon>
    </lineage>
</organism>
<proteinExistence type="inferred from homology"/>
<dbReference type="EMBL" id="AGNL01047336">
    <property type="protein sequence ID" value="EJK47115.1"/>
    <property type="molecule type" value="Genomic_DNA"/>
</dbReference>
<dbReference type="InterPro" id="IPR042063">
    <property type="entry name" value="Ubi_acti_E1_SCCH"/>
</dbReference>
<name>K0R3V7_THAOC</name>
<reference evidence="5 6" key="1">
    <citation type="journal article" date="2012" name="Genome Biol.">
        <title>Genome and low-iron response of an oceanic diatom adapted to chronic iron limitation.</title>
        <authorList>
            <person name="Lommer M."/>
            <person name="Specht M."/>
            <person name="Roy A.S."/>
            <person name="Kraemer L."/>
            <person name="Andreson R."/>
            <person name="Gutowska M.A."/>
            <person name="Wolf J."/>
            <person name="Bergner S.V."/>
            <person name="Schilhabel M.B."/>
            <person name="Klostermeier U.C."/>
            <person name="Beiko R.G."/>
            <person name="Rosenstiel P."/>
            <person name="Hippler M."/>
            <person name="Laroche J."/>
        </authorList>
    </citation>
    <scope>NUCLEOTIDE SEQUENCE [LARGE SCALE GENOMIC DNA]</scope>
    <source>
        <strain evidence="5 6">CCMP1005</strain>
    </source>
</reference>
<evidence type="ECO:0000259" key="4">
    <source>
        <dbReference type="Pfam" id="PF10585"/>
    </source>
</evidence>
<dbReference type="Pfam" id="PF10585">
    <property type="entry name" value="UBA_E1_SCCH"/>
    <property type="match status" value="1"/>
</dbReference>
<comment type="caution">
    <text evidence="5">The sequence shown here is derived from an EMBL/GenBank/DDBJ whole genome shotgun (WGS) entry which is preliminary data.</text>
</comment>
<dbReference type="SUPFAM" id="SSF69572">
    <property type="entry name" value="Activating enzymes of the ubiquitin-like proteins"/>
    <property type="match status" value="1"/>
</dbReference>
<sequence>MCTLRSFPYLAKHCIEFAKQSSDAPFQAYFADYFEFGPEVYESFRQDPMAFFEQLDTMEPAEQSRSLKMIKSFIDLQEEAGGTIDFDGCVRIAFNRMMQDFRTSILDLCHSADEMEKSSGNPFWTGTKRKPRPVDWTEPTPLLWEYLYATANLYACVWKVEVIRDLEQFQSAVERLNLEQPVWSPGAKVDLSEGDNDDDGASEDDEKLKGELYKVDTSKLQPAQPQEFEKDEDDNFHVDFLTVSTNMRAYNYDIKASARHSVKVTAGRIIPALATTTAMVCGRKLFSFMRVSPAHCSNFSSALTTRIMNSVVGIEFCKLVLGLQSQGSDKFLNSNINLAAGSGNFTTFAPDPPVAIKTGLDSPHPTSFSSWDKIELSCKSKELSVDQLVQYLERSFGVSVDRIFLHGDQDDKAIYNAVDRQKLEWSIDFSEDGKVAVSDGVFTLWPQVRMAVQMLGRLPPTSGQRAIFKSQVEKVKKALDQTKESFMNRLSGPVSLAFREVYRPAEEGDKQTYFDTVFNGKDYVTLGVDCHTDREDEIILPCIKYTFTH</sequence>
<dbReference type="OMA" id="CANARAW"/>
<dbReference type="AlphaFoldDB" id="K0R3V7"/>
<dbReference type="Gene3D" id="1.10.10.2660">
    <property type="entry name" value="Ubiquitin-activating enzyme E1, SCCH domain"/>
    <property type="match status" value="1"/>
</dbReference>
<comment type="similarity">
    <text evidence="2">Belongs to the ubiquitin-activating E1 family.</text>
</comment>
<dbReference type="InterPro" id="IPR035985">
    <property type="entry name" value="Ubiquitin-activating_enz"/>
</dbReference>
<evidence type="ECO:0000256" key="3">
    <source>
        <dbReference type="SAM" id="MobiDB-lite"/>
    </source>
</evidence>
<feature type="compositionally biased region" description="Acidic residues" evidence="3">
    <location>
        <begin position="192"/>
        <end position="205"/>
    </location>
</feature>
<keyword evidence="6" id="KW-1185">Reference proteome</keyword>
<protein>
    <recommendedName>
        <fullName evidence="4">Ubiquitin-activating enzyme SCCH domain-containing protein</fullName>
    </recommendedName>
</protein>
<dbReference type="OrthoDB" id="10252231at2759"/>
<gene>
    <name evidence="5" type="ORF">THAOC_34189</name>
</gene>
<feature type="region of interest" description="Disordered" evidence="3">
    <location>
        <begin position="187"/>
        <end position="206"/>
    </location>
</feature>
<comment type="pathway">
    <text evidence="1">Protein modification; protein ubiquitination.</text>
</comment>
<evidence type="ECO:0000256" key="2">
    <source>
        <dbReference type="ARBA" id="ARBA00005673"/>
    </source>
</evidence>
<evidence type="ECO:0000313" key="6">
    <source>
        <dbReference type="Proteomes" id="UP000266841"/>
    </source>
</evidence>
<accession>K0R3V7</accession>